<organism evidence="3 4">
    <name type="scientific">Streptomyces griseorubens</name>
    <dbReference type="NCBI Taxonomy" id="66897"/>
    <lineage>
        <taxon>Bacteria</taxon>
        <taxon>Bacillati</taxon>
        <taxon>Actinomycetota</taxon>
        <taxon>Actinomycetes</taxon>
        <taxon>Kitasatosporales</taxon>
        <taxon>Streptomycetaceae</taxon>
        <taxon>Streptomyces</taxon>
        <taxon>Streptomyces althioticus group</taxon>
    </lineage>
</organism>
<evidence type="ECO:0000313" key="4">
    <source>
        <dbReference type="Proteomes" id="UP000027632"/>
    </source>
</evidence>
<dbReference type="Pfam" id="PF04149">
    <property type="entry name" value="DUF397"/>
    <property type="match status" value="1"/>
</dbReference>
<dbReference type="EMBL" id="JJMG01000149">
    <property type="protein sequence ID" value="KEG40558.1"/>
    <property type="molecule type" value="Genomic_DNA"/>
</dbReference>
<feature type="region of interest" description="Disordered" evidence="1">
    <location>
        <begin position="1"/>
        <end position="25"/>
    </location>
</feature>
<dbReference type="InterPro" id="IPR007278">
    <property type="entry name" value="DUF397"/>
</dbReference>
<feature type="domain" description="DUF397" evidence="2">
    <location>
        <begin position="14"/>
        <end position="66"/>
    </location>
</feature>
<name>A0ABR4SZN1_9ACTN</name>
<protein>
    <submittedName>
        <fullName evidence="3">Toxin</fullName>
    </submittedName>
</protein>
<dbReference type="GeneID" id="97449885"/>
<evidence type="ECO:0000313" key="3">
    <source>
        <dbReference type="EMBL" id="KEG40558.1"/>
    </source>
</evidence>
<accession>A0ABR4SZN1</accession>
<evidence type="ECO:0000259" key="2">
    <source>
        <dbReference type="Pfam" id="PF04149"/>
    </source>
</evidence>
<reference evidence="3 4" key="1">
    <citation type="submission" date="2014-04" db="EMBL/GenBank/DDBJ databases">
        <title>Draft genome sequence of the novel Streptomyces griseorubens JSD-1 playing a role in carbon and nitrogen cycle.</title>
        <authorList>
            <consortium name="Shanghai Jiao Tong University"/>
            <person name="Feng H."/>
            <person name="Sun Y."/>
            <person name="Zhi Y."/>
            <person name="Mao L."/>
            <person name="Luo Y."/>
            <person name="Wei X."/>
            <person name="Zhou P."/>
        </authorList>
    </citation>
    <scope>NUCLEOTIDE SEQUENCE [LARGE SCALE GENOMIC DNA]</scope>
    <source>
        <strain evidence="3 4">JSD-1</strain>
    </source>
</reference>
<keyword evidence="4" id="KW-1185">Reference proteome</keyword>
<dbReference type="RefSeq" id="WP_037641075.1">
    <property type="nucleotide sequence ID" value="NZ_KL503830.1"/>
</dbReference>
<sequence>MMRKAAAGDISEPKWFKSSYSSGPDGDSCVEVAITPRTVHVRDSKTPAGARLALTPTAWTRFLAYASHEG</sequence>
<proteinExistence type="predicted"/>
<comment type="caution">
    <text evidence="3">The sequence shown here is derived from an EMBL/GenBank/DDBJ whole genome shotgun (WGS) entry which is preliminary data.</text>
</comment>
<evidence type="ECO:0000256" key="1">
    <source>
        <dbReference type="SAM" id="MobiDB-lite"/>
    </source>
</evidence>
<gene>
    <name evidence="3" type="ORF">DJ64_08400</name>
</gene>
<dbReference type="Proteomes" id="UP000027632">
    <property type="component" value="Unassembled WGS sequence"/>
</dbReference>